<evidence type="ECO:0000313" key="1">
    <source>
        <dbReference type="EMBL" id="KKK62358.1"/>
    </source>
</evidence>
<gene>
    <name evidence="1" type="ORF">LCGC14_3005130</name>
</gene>
<accession>A0A0F8X0E8</accession>
<dbReference type="AlphaFoldDB" id="A0A0F8X0E8"/>
<name>A0A0F8X0E8_9ZZZZ</name>
<reference evidence="1" key="1">
    <citation type="journal article" date="2015" name="Nature">
        <title>Complex archaea that bridge the gap between prokaryotes and eukaryotes.</title>
        <authorList>
            <person name="Spang A."/>
            <person name="Saw J.H."/>
            <person name="Jorgensen S.L."/>
            <person name="Zaremba-Niedzwiedzka K."/>
            <person name="Martijn J."/>
            <person name="Lind A.E."/>
            <person name="van Eijk R."/>
            <person name="Schleper C."/>
            <person name="Guy L."/>
            <person name="Ettema T.J."/>
        </authorList>
    </citation>
    <scope>NUCLEOTIDE SEQUENCE</scope>
</reference>
<feature type="non-terminal residue" evidence="1">
    <location>
        <position position="1"/>
    </location>
</feature>
<sequence>NRYGVHWVYLEADDDDVAVVYGTGNYTLAEAEDAQPPSAVPLVVEAGGILAGKIIIKKSAVAFTQVESAFQTKFAGSLATDHADLVSLDFASTGHIGFLAEDGSVALAGAWDMGSQILTNVNIDSGVITGITDLAIADGGTGEGSAQAAIDSLSAVSGATNEHVLTKDTGTGNAIFKVATGGDNDKVGIDSGATPDYIGAASSDGVLRTGAGIIYTDGGNFVTLSSDLVGDNTAGRVIRSVRLTIQNGTNANTLKCSLVDTWNGDTIGEVDNIAKGATTSSWTLNAGGTVLTIEAAGLSGNVLAVLGSIQINASGNNTLQVDFRITANDIVLSMYDGTNAQDFTILVDTGLVAFNVIYITDA</sequence>
<protein>
    <submittedName>
        <fullName evidence="1">Uncharacterized protein</fullName>
    </submittedName>
</protein>
<comment type="caution">
    <text evidence="1">The sequence shown here is derived from an EMBL/GenBank/DDBJ whole genome shotgun (WGS) entry which is preliminary data.</text>
</comment>
<proteinExistence type="predicted"/>
<dbReference type="EMBL" id="LAZR01062029">
    <property type="protein sequence ID" value="KKK62358.1"/>
    <property type="molecule type" value="Genomic_DNA"/>
</dbReference>
<organism evidence="1">
    <name type="scientific">marine sediment metagenome</name>
    <dbReference type="NCBI Taxonomy" id="412755"/>
    <lineage>
        <taxon>unclassified sequences</taxon>
        <taxon>metagenomes</taxon>
        <taxon>ecological metagenomes</taxon>
    </lineage>
</organism>